<feature type="transmembrane region" description="Helical" evidence="5">
    <location>
        <begin position="84"/>
        <end position="102"/>
    </location>
</feature>
<dbReference type="InterPro" id="IPR003339">
    <property type="entry name" value="ABC/ECF_trnsptr_transmembrane"/>
</dbReference>
<dbReference type="EMBL" id="JXLC01000024">
    <property type="protein sequence ID" value="OJG88971.1"/>
    <property type="molecule type" value="Genomic_DNA"/>
</dbReference>
<dbReference type="AlphaFoldDB" id="A0AA91GIJ3"/>
<comment type="caution">
    <text evidence="6">The sequence shown here is derived from an EMBL/GenBank/DDBJ whole genome shotgun (WGS) entry which is preliminary data.</text>
</comment>
<dbReference type="CDD" id="cd16914">
    <property type="entry name" value="EcfT"/>
    <property type="match status" value="1"/>
</dbReference>
<name>A0AA91GIJ3_9ENTE</name>
<dbReference type="GO" id="GO:0005886">
    <property type="term" value="C:plasma membrane"/>
    <property type="evidence" value="ECO:0007669"/>
    <property type="project" value="UniProtKB-ARBA"/>
</dbReference>
<proteinExistence type="predicted"/>
<evidence type="ECO:0000313" key="7">
    <source>
        <dbReference type="Proteomes" id="UP000183039"/>
    </source>
</evidence>
<keyword evidence="2 5" id="KW-0812">Transmembrane</keyword>
<evidence type="ECO:0000313" key="6">
    <source>
        <dbReference type="EMBL" id="OJG88971.1"/>
    </source>
</evidence>
<evidence type="ECO:0000256" key="1">
    <source>
        <dbReference type="ARBA" id="ARBA00004141"/>
    </source>
</evidence>
<organism evidence="6 7">
    <name type="scientific">Enterococcus silesiacus</name>
    <dbReference type="NCBI Taxonomy" id="332949"/>
    <lineage>
        <taxon>Bacteria</taxon>
        <taxon>Bacillati</taxon>
        <taxon>Bacillota</taxon>
        <taxon>Bacilli</taxon>
        <taxon>Lactobacillales</taxon>
        <taxon>Enterococcaceae</taxon>
        <taxon>Enterococcus</taxon>
    </lineage>
</organism>
<dbReference type="Proteomes" id="UP000183039">
    <property type="component" value="Unassembled WGS sequence"/>
</dbReference>
<evidence type="ECO:0000256" key="5">
    <source>
        <dbReference type="SAM" id="Phobius"/>
    </source>
</evidence>
<accession>A0AA91GIJ3</accession>
<protein>
    <recommendedName>
        <fullName evidence="8">Cobalt transporter</fullName>
    </recommendedName>
</protein>
<evidence type="ECO:0000256" key="2">
    <source>
        <dbReference type="ARBA" id="ARBA00022692"/>
    </source>
</evidence>
<dbReference type="Pfam" id="PF02361">
    <property type="entry name" value="CbiQ"/>
    <property type="match status" value="1"/>
</dbReference>
<evidence type="ECO:0000256" key="4">
    <source>
        <dbReference type="ARBA" id="ARBA00023136"/>
    </source>
</evidence>
<reference evidence="6 7" key="1">
    <citation type="submission" date="2014-12" db="EMBL/GenBank/DDBJ databases">
        <title>Draft genome sequences of 29 type strains of Enterococci.</title>
        <authorList>
            <person name="Zhong Z."/>
            <person name="Sun Z."/>
            <person name="Liu W."/>
            <person name="Zhang W."/>
            <person name="Zhang H."/>
        </authorList>
    </citation>
    <scope>NUCLEOTIDE SEQUENCE [LARGE SCALE GENOMIC DNA]</scope>
    <source>
        <strain evidence="6 7">DSM 22801</strain>
    </source>
</reference>
<keyword evidence="4 5" id="KW-0472">Membrane</keyword>
<evidence type="ECO:0008006" key="8">
    <source>
        <dbReference type="Google" id="ProtNLM"/>
    </source>
</evidence>
<keyword evidence="3 5" id="KW-1133">Transmembrane helix</keyword>
<sequence>MFSLCLSALIVNNILFYLLILLLFLGLASAASIFKEYSKTLFKTLAVLGLFMFLMISITTKGTDLITSFFVFDVYQEGIDRACLLIARISVLCGGFLLFFKITSSAELSFILTNLGFGPVGVFVVKSAIQMVPEMKKQMNVIIEAQKSRGMDFSGNAFTRFRKMIPTMLPLILSSFYSTEEKSLVLEARGISIPGKKARLYQPLKTKKDIVIYSLMLLYLLIILVWRLCYA</sequence>
<feature type="transmembrane region" description="Helical" evidence="5">
    <location>
        <begin position="46"/>
        <end position="72"/>
    </location>
</feature>
<feature type="transmembrane region" description="Helical" evidence="5">
    <location>
        <begin position="108"/>
        <end position="129"/>
    </location>
</feature>
<feature type="transmembrane region" description="Helical" evidence="5">
    <location>
        <begin position="210"/>
        <end position="228"/>
    </location>
</feature>
<gene>
    <name evidence="6" type="ORF">RV15_GL001707</name>
</gene>
<evidence type="ECO:0000256" key="3">
    <source>
        <dbReference type="ARBA" id="ARBA00022989"/>
    </source>
</evidence>
<comment type="subcellular location">
    <subcellularLocation>
        <location evidence="1">Membrane</location>
        <topology evidence="1">Multi-pass membrane protein</topology>
    </subcellularLocation>
</comment>